<comment type="caution">
    <text evidence="2">The sequence shown here is derived from an EMBL/GenBank/DDBJ whole genome shotgun (WGS) entry which is preliminary data.</text>
</comment>
<evidence type="ECO:0000313" key="3">
    <source>
        <dbReference type="Proteomes" id="UP000266841"/>
    </source>
</evidence>
<name>K0T8S4_THAOC</name>
<gene>
    <name evidence="2" type="ORF">THAOC_08962</name>
</gene>
<dbReference type="Proteomes" id="UP000266841">
    <property type="component" value="Unassembled WGS sequence"/>
</dbReference>
<keyword evidence="3" id="KW-1185">Reference proteome</keyword>
<evidence type="ECO:0000256" key="1">
    <source>
        <dbReference type="SAM" id="MobiDB-lite"/>
    </source>
</evidence>
<reference evidence="2 3" key="1">
    <citation type="journal article" date="2012" name="Genome Biol.">
        <title>Genome and low-iron response of an oceanic diatom adapted to chronic iron limitation.</title>
        <authorList>
            <person name="Lommer M."/>
            <person name="Specht M."/>
            <person name="Roy A.S."/>
            <person name="Kraemer L."/>
            <person name="Andreson R."/>
            <person name="Gutowska M.A."/>
            <person name="Wolf J."/>
            <person name="Bergner S.V."/>
            <person name="Schilhabel M.B."/>
            <person name="Klostermeier U.C."/>
            <person name="Beiko R.G."/>
            <person name="Rosenstiel P."/>
            <person name="Hippler M."/>
            <person name="Laroche J."/>
        </authorList>
    </citation>
    <scope>NUCLEOTIDE SEQUENCE [LARGE SCALE GENOMIC DNA]</scope>
    <source>
        <strain evidence="2 3">CCMP1005</strain>
    </source>
</reference>
<sequence>MGGHGRDKKVGKTSSARQRRQGRRDRAAEAGAAADGHGGEDAADDLADEYSIFGGSSAGSALDDEGELSLDEASPSDRLSRLDDALSLAHGLTSEKRGARREAGYRTIFRAVTQHAAGTEGREALSGNWEGLWEACRSSVS</sequence>
<proteinExistence type="predicted"/>
<feature type="region of interest" description="Disordered" evidence="1">
    <location>
        <begin position="1"/>
        <end position="79"/>
    </location>
</feature>
<evidence type="ECO:0008006" key="4">
    <source>
        <dbReference type="Google" id="ProtNLM"/>
    </source>
</evidence>
<accession>K0T8S4</accession>
<organism evidence="2 3">
    <name type="scientific">Thalassiosira oceanica</name>
    <name type="common">Marine diatom</name>
    <dbReference type="NCBI Taxonomy" id="159749"/>
    <lineage>
        <taxon>Eukaryota</taxon>
        <taxon>Sar</taxon>
        <taxon>Stramenopiles</taxon>
        <taxon>Ochrophyta</taxon>
        <taxon>Bacillariophyta</taxon>
        <taxon>Coscinodiscophyceae</taxon>
        <taxon>Thalassiosirophycidae</taxon>
        <taxon>Thalassiosirales</taxon>
        <taxon>Thalassiosiraceae</taxon>
        <taxon>Thalassiosira</taxon>
    </lineage>
</organism>
<feature type="non-terminal residue" evidence="2">
    <location>
        <position position="141"/>
    </location>
</feature>
<protein>
    <recommendedName>
        <fullName evidence="4">Interferon-related developmental regulator N-terminal domain-containing protein</fullName>
    </recommendedName>
</protein>
<dbReference type="EMBL" id="AGNL01009632">
    <property type="protein sequence ID" value="EJK69746.1"/>
    <property type="molecule type" value="Genomic_DNA"/>
</dbReference>
<feature type="compositionally biased region" description="Basic residues" evidence="1">
    <location>
        <begin position="11"/>
        <end position="23"/>
    </location>
</feature>
<dbReference type="AlphaFoldDB" id="K0T8S4"/>
<feature type="compositionally biased region" description="Basic and acidic residues" evidence="1">
    <location>
        <begin position="1"/>
        <end position="10"/>
    </location>
</feature>
<evidence type="ECO:0000313" key="2">
    <source>
        <dbReference type="EMBL" id="EJK69746.1"/>
    </source>
</evidence>